<dbReference type="InterPro" id="IPR000884">
    <property type="entry name" value="TSP1_rpt"/>
</dbReference>
<keyword evidence="7" id="KW-0812">Transmembrane</keyword>
<dbReference type="GO" id="GO:0005886">
    <property type="term" value="C:plasma membrane"/>
    <property type="evidence" value="ECO:0007669"/>
    <property type="project" value="UniProtKB-SubCell"/>
</dbReference>
<dbReference type="Gene3D" id="2.20.100.10">
    <property type="entry name" value="Thrombospondin type-1 (TSP1) repeat"/>
    <property type="match status" value="1"/>
</dbReference>
<evidence type="ECO:0000256" key="10">
    <source>
        <dbReference type="ARBA" id="ARBA00022741"/>
    </source>
</evidence>
<dbReference type="SMART" id="SM00369">
    <property type="entry name" value="LRR_TYP"/>
    <property type="match status" value="10"/>
</dbReference>
<evidence type="ECO:0000256" key="6">
    <source>
        <dbReference type="ARBA" id="ARBA00022679"/>
    </source>
</evidence>
<evidence type="ECO:0000256" key="14">
    <source>
        <dbReference type="ARBA" id="ARBA00023157"/>
    </source>
</evidence>
<feature type="signal peptide" evidence="19">
    <location>
        <begin position="1"/>
        <end position="22"/>
    </location>
</feature>
<dbReference type="SUPFAM" id="SSF48726">
    <property type="entry name" value="Immunoglobulin"/>
    <property type="match status" value="1"/>
</dbReference>
<evidence type="ECO:0000256" key="5">
    <source>
        <dbReference type="ARBA" id="ARBA00022614"/>
    </source>
</evidence>
<evidence type="ECO:0000256" key="19">
    <source>
        <dbReference type="SAM" id="SignalP"/>
    </source>
</evidence>
<evidence type="ECO:0000313" key="21">
    <source>
        <dbReference type="EMBL" id="PXY41171.1"/>
    </source>
</evidence>
<dbReference type="InterPro" id="IPR007110">
    <property type="entry name" value="Ig-like_dom"/>
</dbReference>
<evidence type="ECO:0000256" key="18">
    <source>
        <dbReference type="ARBA" id="ARBA00048679"/>
    </source>
</evidence>
<accession>A0A2V4BQJ4</accession>
<evidence type="ECO:0000256" key="15">
    <source>
        <dbReference type="ARBA" id="ARBA00023170"/>
    </source>
</evidence>
<keyword evidence="4" id="KW-0597">Phosphoprotein</keyword>
<dbReference type="SMART" id="SM00209">
    <property type="entry name" value="TSP1"/>
    <property type="match status" value="1"/>
</dbReference>
<dbReference type="InterPro" id="IPR036383">
    <property type="entry name" value="TSP1_rpt_sf"/>
</dbReference>
<evidence type="ECO:0000256" key="9">
    <source>
        <dbReference type="ARBA" id="ARBA00022737"/>
    </source>
</evidence>
<evidence type="ECO:0000256" key="1">
    <source>
        <dbReference type="ARBA" id="ARBA00004251"/>
    </source>
</evidence>
<keyword evidence="3" id="KW-1003">Cell membrane</keyword>
<comment type="caution">
    <text evidence="21">The sequence shown here is derived from an EMBL/GenBank/DDBJ whole genome shotgun (WGS) entry which is preliminary data.</text>
</comment>
<keyword evidence="11" id="KW-0067">ATP-binding</keyword>
<keyword evidence="13" id="KW-0472">Membrane</keyword>
<keyword evidence="15" id="KW-0675">Receptor</keyword>
<comment type="catalytic activity">
    <reaction evidence="17">
        <text>L-threonyl-[protein] + ATP = O-phospho-L-threonyl-[protein] + ADP + H(+)</text>
        <dbReference type="Rhea" id="RHEA:46608"/>
        <dbReference type="Rhea" id="RHEA-COMP:11060"/>
        <dbReference type="Rhea" id="RHEA-COMP:11605"/>
        <dbReference type="ChEBI" id="CHEBI:15378"/>
        <dbReference type="ChEBI" id="CHEBI:30013"/>
        <dbReference type="ChEBI" id="CHEBI:30616"/>
        <dbReference type="ChEBI" id="CHEBI:61977"/>
        <dbReference type="ChEBI" id="CHEBI:456216"/>
        <dbReference type="EC" id="2.7.11.1"/>
    </reaction>
</comment>
<comment type="catalytic activity">
    <reaction evidence="18">
        <text>L-seryl-[protein] + ATP = O-phospho-L-seryl-[protein] + ADP + H(+)</text>
        <dbReference type="Rhea" id="RHEA:17989"/>
        <dbReference type="Rhea" id="RHEA-COMP:9863"/>
        <dbReference type="Rhea" id="RHEA-COMP:11604"/>
        <dbReference type="ChEBI" id="CHEBI:15378"/>
        <dbReference type="ChEBI" id="CHEBI:29999"/>
        <dbReference type="ChEBI" id="CHEBI:30616"/>
        <dbReference type="ChEBI" id="CHEBI:83421"/>
        <dbReference type="ChEBI" id="CHEBI:456216"/>
        <dbReference type="EC" id="2.7.11.1"/>
    </reaction>
</comment>
<dbReference type="InterPro" id="IPR055414">
    <property type="entry name" value="LRR_R13L4/SHOC2-like"/>
</dbReference>
<dbReference type="GO" id="GO:0004674">
    <property type="term" value="F:protein serine/threonine kinase activity"/>
    <property type="evidence" value="ECO:0007669"/>
    <property type="project" value="UniProtKB-EC"/>
</dbReference>
<dbReference type="FunFam" id="3.80.10.10:FF:000221">
    <property type="entry name" value="Leucine-rich repeat receptor-like protein kinase PXL1"/>
    <property type="match status" value="1"/>
</dbReference>
<evidence type="ECO:0000256" key="8">
    <source>
        <dbReference type="ARBA" id="ARBA00022729"/>
    </source>
</evidence>
<evidence type="ECO:0000313" key="22">
    <source>
        <dbReference type="Proteomes" id="UP000247903"/>
    </source>
</evidence>
<comment type="subcellular location">
    <subcellularLocation>
        <location evidence="1">Cell membrane</location>
        <topology evidence="1">Single-pass type I membrane protein</topology>
    </subcellularLocation>
</comment>
<dbReference type="PANTHER" id="PTHR27000">
    <property type="entry name" value="LEUCINE-RICH REPEAT RECEPTOR-LIKE PROTEIN KINASE FAMILY PROTEIN-RELATED"/>
    <property type="match status" value="1"/>
</dbReference>
<dbReference type="FunFam" id="3.80.10.10:FF:000416">
    <property type="entry name" value="Probable leucine-rich repeat receptor-like protein kinase At5g63930"/>
    <property type="match status" value="3"/>
</dbReference>
<dbReference type="InterPro" id="IPR001611">
    <property type="entry name" value="Leu-rich_rpt"/>
</dbReference>
<dbReference type="SUPFAM" id="SSF52058">
    <property type="entry name" value="L domain-like"/>
    <property type="match status" value="3"/>
</dbReference>
<organism evidence="21 22">
    <name type="scientific">Flavobacterium cheongpyeongense</name>
    <dbReference type="NCBI Taxonomy" id="2212651"/>
    <lineage>
        <taxon>Bacteria</taxon>
        <taxon>Pseudomonadati</taxon>
        <taxon>Bacteroidota</taxon>
        <taxon>Flavobacteriia</taxon>
        <taxon>Flavobacteriales</taxon>
        <taxon>Flavobacteriaceae</taxon>
        <taxon>Flavobacterium</taxon>
    </lineage>
</organism>
<evidence type="ECO:0000256" key="16">
    <source>
        <dbReference type="ARBA" id="ARBA00023180"/>
    </source>
</evidence>
<dbReference type="InterPro" id="IPR036179">
    <property type="entry name" value="Ig-like_dom_sf"/>
</dbReference>
<dbReference type="EMBL" id="QJHK01000006">
    <property type="protein sequence ID" value="PXY41171.1"/>
    <property type="molecule type" value="Genomic_DNA"/>
</dbReference>
<dbReference type="PANTHER" id="PTHR27000:SF679">
    <property type="entry name" value="OS01G0170300 PROTEIN"/>
    <property type="match status" value="1"/>
</dbReference>
<evidence type="ECO:0000256" key="12">
    <source>
        <dbReference type="ARBA" id="ARBA00022989"/>
    </source>
</evidence>
<protein>
    <recommendedName>
        <fullName evidence="2">non-specific serine/threonine protein kinase</fullName>
        <ecNumber evidence="2">2.7.11.1</ecNumber>
    </recommendedName>
</protein>
<evidence type="ECO:0000256" key="13">
    <source>
        <dbReference type="ARBA" id="ARBA00023136"/>
    </source>
</evidence>
<name>A0A2V4BQJ4_9FLAO</name>
<dbReference type="PROSITE" id="PS50092">
    <property type="entry name" value="TSP1"/>
    <property type="match status" value="1"/>
</dbReference>
<dbReference type="PROSITE" id="PS50835">
    <property type="entry name" value="IG_LIKE"/>
    <property type="match status" value="1"/>
</dbReference>
<evidence type="ECO:0000256" key="4">
    <source>
        <dbReference type="ARBA" id="ARBA00022553"/>
    </source>
</evidence>
<evidence type="ECO:0000256" key="17">
    <source>
        <dbReference type="ARBA" id="ARBA00047899"/>
    </source>
</evidence>
<keyword evidence="9" id="KW-0677">Repeat</keyword>
<dbReference type="Pfam" id="PF19028">
    <property type="entry name" value="TSP1_spondin"/>
    <property type="match status" value="1"/>
</dbReference>
<dbReference type="SUPFAM" id="SSF82895">
    <property type="entry name" value="TSP-1 type 1 repeat"/>
    <property type="match status" value="1"/>
</dbReference>
<dbReference type="InterPro" id="IPR003591">
    <property type="entry name" value="Leu-rich_rpt_typical-subtyp"/>
</dbReference>
<feature type="domain" description="Ig-like" evidence="20">
    <location>
        <begin position="649"/>
        <end position="710"/>
    </location>
</feature>
<reference evidence="21 22" key="1">
    <citation type="submission" date="2018-05" db="EMBL/GenBank/DDBJ databases">
        <title>Flavobacterium sp. strain IMCC34759, incomplete genome.</title>
        <authorList>
            <person name="Joung Y."/>
            <person name="Cho J."/>
        </authorList>
    </citation>
    <scope>NUCLEOTIDE SEQUENCE [LARGE SCALE GENOMIC DNA]</scope>
    <source>
        <strain evidence="21 22">IMCC34759</strain>
    </source>
</reference>
<feature type="chain" id="PRO_5016086694" description="non-specific serine/threonine protein kinase" evidence="19">
    <location>
        <begin position="23"/>
        <end position="1322"/>
    </location>
</feature>
<keyword evidence="22" id="KW-1185">Reference proteome</keyword>
<evidence type="ECO:0000256" key="7">
    <source>
        <dbReference type="ARBA" id="ARBA00022692"/>
    </source>
</evidence>
<evidence type="ECO:0000256" key="3">
    <source>
        <dbReference type="ARBA" id="ARBA00022475"/>
    </source>
</evidence>
<dbReference type="InterPro" id="IPR044004">
    <property type="entry name" value="TSP1_spondin_dom"/>
</dbReference>
<keyword evidence="5" id="KW-0433">Leucine-rich repeat</keyword>
<dbReference type="OrthoDB" id="627712at2"/>
<dbReference type="InterPro" id="IPR013783">
    <property type="entry name" value="Ig-like_fold"/>
</dbReference>
<dbReference type="Proteomes" id="UP000247903">
    <property type="component" value="Unassembled WGS sequence"/>
</dbReference>
<dbReference type="GO" id="GO:0005524">
    <property type="term" value="F:ATP binding"/>
    <property type="evidence" value="ECO:0007669"/>
    <property type="project" value="UniProtKB-KW"/>
</dbReference>
<keyword evidence="10" id="KW-0547">Nucleotide-binding</keyword>
<keyword evidence="16" id="KW-0325">Glycoprotein</keyword>
<dbReference type="SMART" id="SM00365">
    <property type="entry name" value="LRR_SD22"/>
    <property type="match status" value="6"/>
</dbReference>
<evidence type="ECO:0000256" key="2">
    <source>
        <dbReference type="ARBA" id="ARBA00012513"/>
    </source>
</evidence>
<dbReference type="EC" id="2.7.11.1" evidence="2"/>
<dbReference type="Pfam" id="PF00560">
    <property type="entry name" value="LRR_1"/>
    <property type="match status" value="4"/>
</dbReference>
<evidence type="ECO:0000259" key="20">
    <source>
        <dbReference type="PROSITE" id="PS50835"/>
    </source>
</evidence>
<evidence type="ECO:0000256" key="11">
    <source>
        <dbReference type="ARBA" id="ARBA00022840"/>
    </source>
</evidence>
<dbReference type="InterPro" id="IPR032675">
    <property type="entry name" value="LRR_dom_sf"/>
</dbReference>
<dbReference type="Gene3D" id="2.60.40.10">
    <property type="entry name" value="Immunoglobulins"/>
    <property type="match status" value="2"/>
</dbReference>
<dbReference type="Gene3D" id="3.80.10.10">
    <property type="entry name" value="Ribonuclease Inhibitor"/>
    <property type="match status" value="5"/>
</dbReference>
<dbReference type="FunFam" id="3.80.10.10:FF:000356">
    <property type="entry name" value="LRR receptor-like serine/threonine-protein kinase"/>
    <property type="match status" value="1"/>
</dbReference>
<dbReference type="RefSeq" id="WP_110306406.1">
    <property type="nucleotide sequence ID" value="NZ_QJHK01000006.1"/>
</dbReference>
<gene>
    <name evidence="21" type="ORF">DMB65_09460</name>
</gene>
<proteinExistence type="predicted"/>
<keyword evidence="12" id="KW-1133">Transmembrane helix</keyword>
<sequence length="1322" mass="140748">MKLTSRFIFSLLLFFSITNLFAKNTRNPEISFDVAKITAPLKHRDTAKQNIKHEIAIVSGINKKHYNVIKKKKDEILQRTASEQSASTETNKTANTLAIVDIPQTEKDALLALYNSTNGSNWTNKTGWDFSTPVTSGWYGITVTEGHVTGVVLSNNKLSGTIPAEIGLLTKLTSLQLHTNQLSGTIPAEIGLLTKLTSLQLHTNQLSGTIPAEIGQLTLLQTLHLHTNQLTGTIPAEIGQLTKLTSLQLHINKLSGTIPAEIGQLTSLTSLLLYNNQLTGTIPAVIGQLTKLTSLQLHINKLSGTIPPVIGQLTQLKTFYLNNNQLSGTIPTSIGQLTNLTILYLHTNQLSGTIPTSIGNLTQLNTLHLHTNQLSGAIPAEIGLLTKLTSLQLQVNKLSGTIPNSIGQLTKLTELYLHTNQLSGTIPFQIGQLTQLQLLYLQQNQLSGPIPAEIGQLIKVTNISLAINQLSGTIPAEIGQLTQLQNLYLHTNQLSGTIPASIGQLTKLVSLQLHVNQLNGTIPTQIGQLTQLNTLYLNNNELTGTIPAEIGLLTKLTGLQLYGNKLSGTIPAVIGQLPLLQTLLLIQNQLEGKIPDLTNVKSNLNFQNNKFRFVDFASEYDTYKSKLSLFSYSSQAKTDSEITIKKAVGETQTLTMYEDNRYTPADTYQWYKNGQAISGATSRQYTLANLTLANAGDYYCISKNPQMTITTVTNQNLALTRNTIHLNVNNCISVLSSAVGTDTQTICNSAAIAPITYTTSGQITGATFSGLPAGVTGNFTSNTVTISGTPSYAGTFPYTVTYVGNCGSTVTSQGTITVSVETVSAASAAPVVCSNTALAPITHNTLGGTWTLGTPSGLPSGVTAAWASNILTISGTPTATGVFNYSIPLLSGCGNTINATGTITVSEPGTIILSSPAGTDNQSKNVNSIITPITYITTGTSGATITGLPTGITGTYASNTVTISGTPTVSGTFNYLVTLTGNCKVIATGKITTLCEPITGIIKIINQTIPTVSYPFQFSNSATIKSTACNETNFPNTFYANTPTLAVDTMIYSNDSLTTPVTTGNLWYKNQDKAYKVDSSGKIVMISTCGTSGSGSGYAFQFSNPGRTSASLACAQTSFTNTFYAATSSLGIGTQMYTSSSLTTMVGSGNLWYQFGIDGVSYLIDNSGKISQISNCGETPNSPVNCIVSDWSPWSDCIDGSQVRTRNILTPASNGGSLCPALTESQSCTVTAMTSYYRSMGGNPPEDPCAGWSDSQNPCNLDPEGFEDPGYVTYWTNAAHTTQVKKGFSGTHYHLGQITDAPCLTFTHYGIISLENVESCTP</sequence>
<keyword evidence="6" id="KW-0808">Transferase</keyword>
<keyword evidence="8 19" id="KW-0732">Signal</keyword>
<dbReference type="Pfam" id="PF23598">
    <property type="entry name" value="LRR_14"/>
    <property type="match status" value="2"/>
</dbReference>
<keyword evidence="14" id="KW-1015">Disulfide bond</keyword>